<sequence>MSSDLGHSSPFLHEKGGQRRTRARALRAVPAAALVFTVLAVPGQAEALGDPKIYVANSSGNSVSVVDAGSNTVVATIPVTEPYDVATTSSPTPRAYVTSSAGTVTVIDTTRDVIVGTIPVGGQPTGVAISNDLRRAYVTNYAAPFVTVIDTTTNSVVGTIPLGATSMDIAILDARTYHVAYVTNYEEGTLSVIDLTHNTVAGAIPVGLFPDGVAASDDLSSPRVYVANSGETTLTVLDARLGITTVNLGTHALPRSLAIDTDAFDPRVYVAGPALQQTAFPTVTFYQDAVAVIDADTNTVVRRFDSPSATAVAISEGLASPRLYVLTSDPDVMRVLDPATGSTVATVPVGAGPTALAIQP</sequence>
<dbReference type="PANTHER" id="PTHR47197:SF3">
    <property type="entry name" value="DIHYDRO-HEME D1 DEHYDROGENASE"/>
    <property type="match status" value="1"/>
</dbReference>
<proteinExistence type="predicted"/>
<dbReference type="NCBIfam" id="TIGR02276">
    <property type="entry name" value="beta_rpt_yvtn"/>
    <property type="match status" value="1"/>
</dbReference>
<dbReference type="Pfam" id="PF02239">
    <property type="entry name" value="Cytochrom_D1"/>
    <property type="match status" value="1"/>
</dbReference>
<dbReference type="InterPro" id="IPR015943">
    <property type="entry name" value="WD40/YVTN_repeat-like_dom_sf"/>
</dbReference>
<reference evidence="1 2" key="1">
    <citation type="submission" date="2010-10" db="EMBL/GenBank/DDBJ databases">
        <title>Complete sequence of Frankia sp. EuI1c.</title>
        <authorList>
            <consortium name="US DOE Joint Genome Institute"/>
            <person name="Lucas S."/>
            <person name="Copeland A."/>
            <person name="Lapidus A."/>
            <person name="Cheng J.-F."/>
            <person name="Bruce D."/>
            <person name="Goodwin L."/>
            <person name="Pitluck S."/>
            <person name="Chertkov O."/>
            <person name="Detter J.C."/>
            <person name="Han C."/>
            <person name="Tapia R."/>
            <person name="Land M."/>
            <person name="Hauser L."/>
            <person name="Jeffries C."/>
            <person name="Kyrpides N."/>
            <person name="Ivanova N."/>
            <person name="Mikhailova N."/>
            <person name="Beauchemin N."/>
            <person name="Sen A."/>
            <person name="Sur S.A."/>
            <person name="Gtari M."/>
            <person name="Wall L."/>
            <person name="Tisa L."/>
            <person name="Woyke T."/>
        </authorList>
    </citation>
    <scope>NUCLEOTIDE SEQUENCE [LARGE SCALE GENOMIC DNA]</scope>
    <source>
        <strain evidence="2">DSM 45817 / CECT 9037 / EuI1c</strain>
    </source>
</reference>
<dbReference type="HOGENOM" id="CLU_009318_2_0_11"/>
<dbReference type="InterPro" id="IPR011964">
    <property type="entry name" value="YVTN_b-propeller_repeat"/>
</dbReference>
<evidence type="ECO:0000313" key="1">
    <source>
        <dbReference type="EMBL" id="ADP82011.1"/>
    </source>
</evidence>
<name>E3J6T7_PSEI1</name>
<dbReference type="RefSeq" id="WP_013425129.1">
    <property type="nucleotide sequence ID" value="NC_014666.1"/>
</dbReference>
<dbReference type="InParanoid" id="E3J6T7"/>
<dbReference type="InterPro" id="IPR051200">
    <property type="entry name" value="Host-pathogen_enzymatic-act"/>
</dbReference>
<evidence type="ECO:0000313" key="2">
    <source>
        <dbReference type="Proteomes" id="UP000002484"/>
    </source>
</evidence>
<protein>
    <submittedName>
        <fullName evidence="1">40-residue YVTN family beta-propeller repeat protein</fullName>
    </submittedName>
</protein>
<dbReference type="OrthoDB" id="5166832at2"/>
<dbReference type="KEGG" id="fri:FraEuI1c_4007"/>
<dbReference type="SUPFAM" id="SSF51004">
    <property type="entry name" value="C-terminal (heme d1) domain of cytochrome cd1-nitrite reductase"/>
    <property type="match status" value="1"/>
</dbReference>
<dbReference type="eggNOG" id="COG3391">
    <property type="taxonomic scope" value="Bacteria"/>
</dbReference>
<dbReference type="STRING" id="298654.FraEuI1c_4007"/>
<dbReference type="PANTHER" id="PTHR47197">
    <property type="entry name" value="PROTEIN NIRF"/>
    <property type="match status" value="1"/>
</dbReference>
<organism evidence="1 2">
    <name type="scientific">Pseudofrankia inefficax (strain DSM 45817 / CECT 9037 / DDB 130130 / EuI1c)</name>
    <name type="common">Frankia inefficax</name>
    <dbReference type="NCBI Taxonomy" id="298654"/>
    <lineage>
        <taxon>Bacteria</taxon>
        <taxon>Bacillati</taxon>
        <taxon>Actinomycetota</taxon>
        <taxon>Actinomycetes</taxon>
        <taxon>Frankiales</taxon>
        <taxon>Frankiaceae</taxon>
        <taxon>Pseudofrankia</taxon>
    </lineage>
</organism>
<dbReference type="AlphaFoldDB" id="E3J6T7"/>
<keyword evidence="2" id="KW-1185">Reference proteome</keyword>
<dbReference type="Proteomes" id="UP000002484">
    <property type="component" value="Chromosome"/>
</dbReference>
<gene>
    <name evidence="1" type="ordered locus">FraEuI1c_4007</name>
</gene>
<dbReference type="InterPro" id="IPR011048">
    <property type="entry name" value="Haem_d1_sf"/>
</dbReference>
<dbReference type="Gene3D" id="2.130.10.10">
    <property type="entry name" value="YVTN repeat-like/Quinoprotein amine dehydrogenase"/>
    <property type="match status" value="2"/>
</dbReference>
<dbReference type="EMBL" id="CP002299">
    <property type="protein sequence ID" value="ADP82011.1"/>
    <property type="molecule type" value="Genomic_DNA"/>
</dbReference>
<accession>E3J6T7</accession>